<dbReference type="AlphaFoldDB" id="A0A915EPL2"/>
<sequence>MFYSVLLDKRSRLKLHNSVLEIFYKYHKELSKNQQHWKQSTNYLAQLLTLVAKSADFQSRDWHKKELDKLTTHIQSTLHRLQSPKNCSKARFIICEDRPAGFGSRLIQMAYCLILAAATKRTYLMMHDGAVFKYNPYGWTAVLKPISSCVFSDVVDIFKLSMYKMWYSNYKVYSNEEFTEEAQPKIRYDENSLVGVLTDINMLSKCDYVVCTGSSNICRIVYSLMTVAYGDMINRWTSLDYIYQFDPYQQDAESVATHAYMPPSQMK</sequence>
<dbReference type="GO" id="GO:0046921">
    <property type="term" value="F:alpha-(1-&gt;6)-fucosyltransferase activity"/>
    <property type="evidence" value="ECO:0007669"/>
    <property type="project" value="TreeGrafter"/>
</dbReference>
<evidence type="ECO:0000259" key="4">
    <source>
        <dbReference type="PROSITE" id="PS51659"/>
    </source>
</evidence>
<evidence type="ECO:0000256" key="1">
    <source>
        <dbReference type="ARBA" id="ARBA00022676"/>
    </source>
</evidence>
<dbReference type="Proteomes" id="UP000887574">
    <property type="component" value="Unplaced"/>
</dbReference>
<dbReference type="InterPro" id="IPR027350">
    <property type="entry name" value="GT23_dom"/>
</dbReference>
<dbReference type="PANTHER" id="PTHR13132">
    <property type="entry name" value="ALPHA- 1,6 -FUCOSYLTRANSFERASE"/>
    <property type="match status" value="1"/>
</dbReference>
<accession>A0A915EPL2</accession>
<evidence type="ECO:0000313" key="5">
    <source>
        <dbReference type="Proteomes" id="UP000887574"/>
    </source>
</evidence>
<feature type="domain" description="GT23" evidence="4">
    <location>
        <begin position="164"/>
        <end position="239"/>
    </location>
</feature>
<dbReference type="PANTHER" id="PTHR13132:SF29">
    <property type="entry name" value="ALPHA-(1,6)-FUCOSYLTRANSFERASE"/>
    <property type="match status" value="1"/>
</dbReference>
<dbReference type="GO" id="GO:0006487">
    <property type="term" value="P:protein N-linked glycosylation"/>
    <property type="evidence" value="ECO:0007669"/>
    <property type="project" value="TreeGrafter"/>
</dbReference>
<comment type="caution">
    <text evidence="3">Lacks conserved residue(s) required for the propagation of feature annotation.</text>
</comment>
<keyword evidence="1 3" id="KW-0328">Glycosyltransferase</keyword>
<proteinExistence type="inferred from homology"/>
<evidence type="ECO:0000313" key="6">
    <source>
        <dbReference type="WBParaSite" id="jg9046"/>
    </source>
</evidence>
<evidence type="ECO:0000256" key="2">
    <source>
        <dbReference type="ARBA" id="ARBA00022679"/>
    </source>
</evidence>
<protein>
    <submittedName>
        <fullName evidence="6">GT23 domain-containing protein</fullName>
    </submittedName>
</protein>
<reference evidence="6" key="1">
    <citation type="submission" date="2022-11" db="UniProtKB">
        <authorList>
            <consortium name="WormBaseParasite"/>
        </authorList>
    </citation>
    <scope>IDENTIFICATION</scope>
</reference>
<dbReference type="InterPro" id="IPR045573">
    <property type="entry name" value="Fut8_N_cat"/>
</dbReference>
<name>A0A915EPL2_9BILA</name>
<comment type="similarity">
    <text evidence="3">Belongs to the glycosyltransferase 23 family.</text>
</comment>
<keyword evidence="5" id="KW-1185">Reference proteome</keyword>
<dbReference type="Gene3D" id="3.40.50.11350">
    <property type="match status" value="1"/>
</dbReference>
<keyword evidence="2 3" id="KW-0808">Transferase</keyword>
<dbReference type="WBParaSite" id="jg9046">
    <property type="protein sequence ID" value="jg9046"/>
    <property type="gene ID" value="jg9046"/>
</dbReference>
<dbReference type="Pfam" id="PF19745">
    <property type="entry name" value="FUT8_N_cat"/>
    <property type="match status" value="2"/>
</dbReference>
<dbReference type="PROSITE" id="PS51659">
    <property type="entry name" value="GT23"/>
    <property type="match status" value="1"/>
</dbReference>
<organism evidence="5 6">
    <name type="scientific">Ditylenchus dipsaci</name>
    <dbReference type="NCBI Taxonomy" id="166011"/>
    <lineage>
        <taxon>Eukaryota</taxon>
        <taxon>Metazoa</taxon>
        <taxon>Ecdysozoa</taxon>
        <taxon>Nematoda</taxon>
        <taxon>Chromadorea</taxon>
        <taxon>Rhabditida</taxon>
        <taxon>Tylenchina</taxon>
        <taxon>Tylenchomorpha</taxon>
        <taxon>Sphaerularioidea</taxon>
        <taxon>Anguinidae</taxon>
        <taxon>Anguininae</taxon>
        <taxon>Ditylenchus</taxon>
    </lineage>
</organism>
<evidence type="ECO:0000256" key="3">
    <source>
        <dbReference type="PROSITE-ProRule" id="PRU00992"/>
    </source>
</evidence>